<evidence type="ECO:0000256" key="7">
    <source>
        <dbReference type="ARBA" id="ARBA00022989"/>
    </source>
</evidence>
<dbReference type="PRINTS" id="PR00121">
    <property type="entry name" value="NAKATPASE"/>
</dbReference>
<feature type="transmembrane region" description="Helical" evidence="9">
    <location>
        <begin position="283"/>
        <end position="307"/>
    </location>
</feature>
<dbReference type="Gene3D" id="3.40.1110.10">
    <property type="entry name" value="Calcium-transporting ATPase, cytoplasmic domain N"/>
    <property type="match status" value="1"/>
</dbReference>
<proteinExistence type="predicted"/>
<dbReference type="InterPro" id="IPR018303">
    <property type="entry name" value="ATPase_P-typ_P_site"/>
</dbReference>
<dbReference type="SUPFAM" id="SSF81665">
    <property type="entry name" value="Calcium ATPase, transmembrane domain M"/>
    <property type="match status" value="1"/>
</dbReference>
<feature type="transmembrane region" description="Helical" evidence="9">
    <location>
        <begin position="862"/>
        <end position="884"/>
    </location>
</feature>
<comment type="subcellular location">
    <subcellularLocation>
        <location evidence="1">Cell membrane</location>
        <topology evidence="1">Multi-pass membrane protein</topology>
    </subcellularLocation>
</comment>
<keyword evidence="3 9" id="KW-0812">Transmembrane</keyword>
<dbReference type="PANTHER" id="PTHR43294">
    <property type="entry name" value="SODIUM/POTASSIUM-TRANSPORTING ATPASE SUBUNIT ALPHA"/>
    <property type="match status" value="1"/>
</dbReference>
<evidence type="ECO:0000256" key="2">
    <source>
        <dbReference type="ARBA" id="ARBA00022475"/>
    </source>
</evidence>
<dbReference type="GO" id="GO:0006883">
    <property type="term" value="P:intracellular sodium ion homeostasis"/>
    <property type="evidence" value="ECO:0007669"/>
    <property type="project" value="TreeGrafter"/>
</dbReference>
<dbReference type="EMBL" id="AUWU02000001">
    <property type="protein sequence ID" value="KAH0577254.1"/>
    <property type="molecule type" value="Genomic_DNA"/>
</dbReference>
<dbReference type="GO" id="GO:0005886">
    <property type="term" value="C:plasma membrane"/>
    <property type="evidence" value="ECO:0007669"/>
    <property type="project" value="UniProtKB-SubCell"/>
</dbReference>
<dbReference type="InterPro" id="IPR004014">
    <property type="entry name" value="ATPase_P-typ_cation-transptr_N"/>
</dbReference>
<dbReference type="InterPro" id="IPR044492">
    <property type="entry name" value="P_typ_ATPase_HD_dom"/>
</dbReference>
<dbReference type="GO" id="GO:1990573">
    <property type="term" value="P:potassium ion import across plasma membrane"/>
    <property type="evidence" value="ECO:0007669"/>
    <property type="project" value="TreeGrafter"/>
</dbReference>
<dbReference type="SMART" id="SM00831">
    <property type="entry name" value="Cation_ATPase_N"/>
    <property type="match status" value="1"/>
</dbReference>
<evidence type="ECO:0000313" key="13">
    <source>
        <dbReference type="Proteomes" id="UP000018208"/>
    </source>
</evidence>
<evidence type="ECO:0000259" key="10">
    <source>
        <dbReference type="SMART" id="SM00831"/>
    </source>
</evidence>
<accession>V6LMK9</accession>
<feature type="domain" description="Cation-transporting P-type ATPase N-terminal" evidence="10">
    <location>
        <begin position="41"/>
        <end position="115"/>
    </location>
</feature>
<dbReference type="Gene3D" id="1.20.1110.10">
    <property type="entry name" value="Calcium-transporting ATPase, transmembrane domain"/>
    <property type="match status" value="2"/>
</dbReference>
<dbReference type="GO" id="GO:1902600">
    <property type="term" value="P:proton transmembrane transport"/>
    <property type="evidence" value="ECO:0007669"/>
    <property type="project" value="TreeGrafter"/>
</dbReference>
<reference evidence="12" key="2">
    <citation type="submission" date="2020-12" db="EMBL/GenBank/DDBJ databases">
        <title>New Spironucleus salmonicida genome in near-complete chromosomes.</title>
        <authorList>
            <person name="Xu F."/>
            <person name="Kurt Z."/>
            <person name="Jimenez-Gonzalez A."/>
            <person name="Astvaldsson A."/>
            <person name="Andersson J.O."/>
            <person name="Svard S.G."/>
        </authorList>
    </citation>
    <scope>NUCLEOTIDE SEQUENCE</scope>
    <source>
        <strain evidence="12">ATCC 50377</strain>
    </source>
</reference>
<dbReference type="GO" id="GO:0005524">
    <property type="term" value="F:ATP binding"/>
    <property type="evidence" value="ECO:0007669"/>
    <property type="project" value="UniProtKB-KW"/>
</dbReference>
<keyword evidence="2" id="KW-1003">Cell membrane</keyword>
<dbReference type="InterPro" id="IPR023299">
    <property type="entry name" value="ATPase_P-typ_cyto_dom_N"/>
</dbReference>
<evidence type="ECO:0000256" key="1">
    <source>
        <dbReference type="ARBA" id="ARBA00004651"/>
    </source>
</evidence>
<dbReference type="OrthoDB" id="3352408at2759"/>
<dbReference type="SUPFAM" id="SSF56784">
    <property type="entry name" value="HAD-like"/>
    <property type="match status" value="1"/>
</dbReference>
<evidence type="ECO:0000256" key="4">
    <source>
        <dbReference type="ARBA" id="ARBA00022741"/>
    </source>
</evidence>
<dbReference type="EMBL" id="KI546087">
    <property type="protein sequence ID" value="EST45875.1"/>
    <property type="molecule type" value="Genomic_DNA"/>
</dbReference>
<dbReference type="Gene3D" id="3.40.50.1000">
    <property type="entry name" value="HAD superfamily/HAD-like"/>
    <property type="match status" value="2"/>
</dbReference>
<dbReference type="Gene3D" id="2.70.150.10">
    <property type="entry name" value="Calcium-transporting ATPase, cytoplasmic transduction domain A"/>
    <property type="match status" value="1"/>
</dbReference>
<evidence type="ECO:0000256" key="5">
    <source>
        <dbReference type="ARBA" id="ARBA00022840"/>
    </source>
</evidence>
<sequence length="1102" mass="122309">MTIQLATNFQSVEQQIDTVQKRTELNTEDVDAFAMEFVSTDLHLIPLPQLQMALDTNLQTGLTALERQQRLIKNGPNKLSEGKGQNIFIKIIKTQADFFAILLWAASLVTFIMYFVTKEQNNLWLAIVLAIVNIFSGFLNFFQEFKSSNIMKSFKSMIPQECLVFEDSIIKKVQTEQLVVGDLVKVQQGMKCPADIRIIQLNQLKIDMSSFNGETEPASRSIENEERNILRSQNIVYFTSNVLQGDGLGVVIFTGDNTVIGSQALSVTSQRSVPTPIQREIGFFVKVISVFAVCLGILFMVIAILVKMAPLDAFIFCVGIIIACVPEGLSITITVALALSAKKLAKKNVLAKELKSVETLGSVSVVCSDKTGTLTLNQMTISHSFAFDAIAKHEIDFSEGQFVVGSGVGEELVRVLALNSRCEVDQTDQNRNFLTGRLMGDASEAGITRFCNSLISQRYTQFADARFPILKFRESFPKIFEIPFSSVHKFQYSVHQTPDSEALMTIKGAPERIVEMCEYVLIGQQIVRLTSEHKTKIYGAYSTIAGFGERVIGCAYKIEKLRQNYDVEIKDIGGIQFILLGLISLIDPPKDGVAQAIQQCRIASIQVTMITGDHHLTAASIAKTIGILSEEIDYYTEKQTIDEISRINSDEESIRFSLSVERQSIERSSLDLQRMNTSRLEARALVKKQFKKQSIEDHSISEMQAMPPLLKSFIPQNHSLGAVMTGNVLEVLTPTQLKYFLNAYKEVVFARTTPEQKLSITKAYQTLGKVTAVSGDGMNDAPALKAADIGVAMVAGSEVAREAADIVLMDNSFATIVDGIQEGRLIYENIKKAMQYTVVSCVPQVFPFVLFIIMGFPNAMSAIQILLLDFVTDIWPAFALAYELPESDLMTRRPRKSEKMLTGRLAAFAYGQIGCFMALAVITVFMLTVRAEAQRYFPCADVRGSAFVSFQHEDFQRVALPQALELAQKSCTQATPFPTGVTTVQELAAHIYLAAQSAAFLSVVVNQFAHALISRTRLNSIFQQGVFSNPVLLAGLLAQLVVASVVIYVPFCNTALGSRPIGWFSWAVCAPFAVFMLVYDELRKLALRRKGPDSLFFRLMYW</sequence>
<reference evidence="11 12" key="1">
    <citation type="journal article" date="2014" name="PLoS Genet.">
        <title>The Genome of Spironucleus salmonicida Highlights a Fish Pathogen Adapted to Fluctuating Environments.</title>
        <authorList>
            <person name="Xu F."/>
            <person name="Jerlstrom-Hultqvist J."/>
            <person name="Einarsson E."/>
            <person name="Astvaldsson A."/>
            <person name="Svard S.G."/>
            <person name="Andersson J.O."/>
        </authorList>
    </citation>
    <scope>NUCLEOTIDE SEQUENCE</scope>
    <source>
        <strain evidence="12">ATCC 50377</strain>
    </source>
</reference>
<dbReference type="SFLD" id="SFLDS00003">
    <property type="entry name" value="Haloacid_Dehalogenase"/>
    <property type="match status" value="1"/>
</dbReference>
<dbReference type="SFLD" id="SFLDF00027">
    <property type="entry name" value="p-type_atpase"/>
    <property type="match status" value="1"/>
</dbReference>
<dbReference type="InterPro" id="IPR001757">
    <property type="entry name" value="P_typ_ATPase"/>
</dbReference>
<feature type="transmembrane region" description="Helical" evidence="9">
    <location>
        <begin position="98"/>
        <end position="117"/>
    </location>
</feature>
<evidence type="ECO:0000256" key="9">
    <source>
        <dbReference type="SAM" id="Phobius"/>
    </source>
</evidence>
<evidence type="ECO:0000313" key="11">
    <source>
        <dbReference type="EMBL" id="EST45875.1"/>
    </source>
</evidence>
<feature type="transmembrane region" description="Helical" evidence="9">
    <location>
        <begin position="905"/>
        <end position="927"/>
    </location>
</feature>
<dbReference type="GO" id="GO:0016887">
    <property type="term" value="F:ATP hydrolysis activity"/>
    <property type="evidence" value="ECO:0007669"/>
    <property type="project" value="InterPro"/>
</dbReference>
<dbReference type="SUPFAM" id="SSF81660">
    <property type="entry name" value="Metal cation-transporting ATPase, ATP-binding domain N"/>
    <property type="match status" value="1"/>
</dbReference>
<feature type="transmembrane region" description="Helical" evidence="9">
    <location>
        <begin position="987"/>
        <end position="1009"/>
    </location>
</feature>
<dbReference type="AlphaFoldDB" id="V6LMK9"/>
<dbReference type="Pfam" id="PF00122">
    <property type="entry name" value="E1-E2_ATPase"/>
    <property type="match status" value="1"/>
</dbReference>
<dbReference type="Pfam" id="PF00689">
    <property type="entry name" value="Cation_ATPase_C"/>
    <property type="match status" value="1"/>
</dbReference>
<protein>
    <submittedName>
        <fullName evidence="11">Potassium-transporting ATPase alpha chain 1</fullName>
    </submittedName>
    <submittedName>
        <fullName evidence="12">Sodium/potassium-transporting ATPase alpha chain</fullName>
    </submittedName>
</protein>
<feature type="transmembrane region" description="Helical" evidence="9">
    <location>
        <begin position="833"/>
        <end position="856"/>
    </location>
</feature>
<evidence type="ECO:0000256" key="3">
    <source>
        <dbReference type="ARBA" id="ARBA00022692"/>
    </source>
</evidence>
<keyword evidence="13" id="KW-1185">Reference proteome</keyword>
<keyword evidence="8 9" id="KW-0472">Membrane</keyword>
<feature type="transmembrane region" description="Helical" evidence="9">
    <location>
        <begin position="1061"/>
        <end position="1079"/>
    </location>
</feature>
<dbReference type="InterPro" id="IPR059000">
    <property type="entry name" value="ATPase_P-type_domA"/>
</dbReference>
<keyword evidence="5" id="KW-0067">ATP-binding</keyword>
<feature type="transmembrane region" description="Helical" evidence="9">
    <location>
        <begin position="313"/>
        <end position="339"/>
    </location>
</feature>
<dbReference type="PRINTS" id="PR00119">
    <property type="entry name" value="CATATPASE"/>
</dbReference>
<dbReference type="NCBIfam" id="TIGR01494">
    <property type="entry name" value="ATPase_P-type"/>
    <property type="match status" value="2"/>
</dbReference>
<dbReference type="GO" id="GO:0036376">
    <property type="term" value="P:sodium ion export across plasma membrane"/>
    <property type="evidence" value="ECO:0007669"/>
    <property type="project" value="TreeGrafter"/>
</dbReference>
<dbReference type="InterPro" id="IPR023298">
    <property type="entry name" value="ATPase_P-typ_TM_dom_sf"/>
</dbReference>
<evidence type="ECO:0000313" key="12">
    <source>
        <dbReference type="EMBL" id="KAH0577254.1"/>
    </source>
</evidence>
<dbReference type="Pfam" id="PF13246">
    <property type="entry name" value="Cation_ATPase"/>
    <property type="match status" value="1"/>
</dbReference>
<dbReference type="InterPro" id="IPR023214">
    <property type="entry name" value="HAD_sf"/>
</dbReference>
<dbReference type="PROSITE" id="PS00154">
    <property type="entry name" value="ATPASE_E1_E2"/>
    <property type="match status" value="1"/>
</dbReference>
<organism evidence="11">
    <name type="scientific">Spironucleus salmonicida</name>
    <dbReference type="NCBI Taxonomy" id="348837"/>
    <lineage>
        <taxon>Eukaryota</taxon>
        <taxon>Metamonada</taxon>
        <taxon>Diplomonadida</taxon>
        <taxon>Hexamitidae</taxon>
        <taxon>Hexamitinae</taxon>
        <taxon>Spironucleus</taxon>
    </lineage>
</organism>
<dbReference type="GO" id="GO:0030007">
    <property type="term" value="P:intracellular potassium ion homeostasis"/>
    <property type="evidence" value="ECO:0007669"/>
    <property type="project" value="TreeGrafter"/>
</dbReference>
<dbReference type="InterPro" id="IPR006068">
    <property type="entry name" value="ATPase_P-typ_cation-transptr_C"/>
</dbReference>
<evidence type="ECO:0000256" key="6">
    <source>
        <dbReference type="ARBA" id="ARBA00022967"/>
    </source>
</evidence>
<dbReference type="Pfam" id="PF08282">
    <property type="entry name" value="Hydrolase_3"/>
    <property type="match status" value="1"/>
</dbReference>
<dbReference type="VEuPathDB" id="GiardiaDB:SS50377_20605"/>
<dbReference type="Proteomes" id="UP000018208">
    <property type="component" value="Unassembled WGS sequence"/>
</dbReference>
<keyword evidence="6" id="KW-1278">Translocase</keyword>
<feature type="transmembrane region" description="Helical" evidence="9">
    <location>
        <begin position="123"/>
        <end position="142"/>
    </location>
</feature>
<name>V6LMK9_9EUKA</name>
<dbReference type="SFLD" id="SFLDG00002">
    <property type="entry name" value="C1.7:_P-type_atpase_like"/>
    <property type="match status" value="1"/>
</dbReference>
<dbReference type="Pfam" id="PF00690">
    <property type="entry name" value="Cation_ATPase_N"/>
    <property type="match status" value="1"/>
</dbReference>
<dbReference type="SUPFAM" id="SSF81653">
    <property type="entry name" value="Calcium ATPase, transduction domain A"/>
    <property type="match status" value="1"/>
</dbReference>
<feature type="transmembrane region" description="Helical" evidence="9">
    <location>
        <begin position="1030"/>
        <end position="1049"/>
    </location>
</feature>
<keyword evidence="4" id="KW-0547">Nucleotide-binding</keyword>
<dbReference type="InterPro" id="IPR036412">
    <property type="entry name" value="HAD-like_sf"/>
</dbReference>
<evidence type="ECO:0000256" key="8">
    <source>
        <dbReference type="ARBA" id="ARBA00023136"/>
    </source>
</evidence>
<dbReference type="InterPro" id="IPR008250">
    <property type="entry name" value="ATPase_P-typ_transduc_dom_A_sf"/>
</dbReference>
<keyword evidence="7 9" id="KW-1133">Transmembrane helix</keyword>
<dbReference type="InterPro" id="IPR050510">
    <property type="entry name" value="Cation_transp_ATPase_P-type"/>
</dbReference>
<gene>
    <name evidence="11" type="ORF">SS50377_14163</name>
    <name evidence="12" type="ORF">SS50377_20605</name>
</gene>
<dbReference type="PANTHER" id="PTHR43294:SF21">
    <property type="entry name" value="CATION TRANSPORTING ATPASE"/>
    <property type="match status" value="1"/>
</dbReference>
<dbReference type="GO" id="GO:0005391">
    <property type="term" value="F:P-type sodium:potassium-exchanging transporter activity"/>
    <property type="evidence" value="ECO:0007669"/>
    <property type="project" value="TreeGrafter"/>
</dbReference>